<dbReference type="Proteomes" id="UP000232163">
    <property type="component" value="Unassembled WGS sequence"/>
</dbReference>
<proteinExistence type="predicted"/>
<sequence>MGSKQFIFKESIVGSAQIYRQKHLVGVMGDSVLRSVYKAAGVKVSHQFHDASARQRRYQIHLNHLKAMAEWKAVTAVHA</sequence>
<organism evidence="1 2">
    <name type="scientific">Phyllobacterium zundukense</name>
    <dbReference type="NCBI Taxonomy" id="1867719"/>
    <lineage>
        <taxon>Bacteria</taxon>
        <taxon>Pseudomonadati</taxon>
        <taxon>Pseudomonadota</taxon>
        <taxon>Alphaproteobacteria</taxon>
        <taxon>Hyphomicrobiales</taxon>
        <taxon>Phyllobacteriaceae</taxon>
        <taxon>Phyllobacterium</taxon>
    </lineage>
</organism>
<gene>
    <name evidence="1" type="ORF">B5P45_09940</name>
</gene>
<dbReference type="KEGG" id="pht:BLM14_21580"/>
<name>A0A2N9VZQ8_9HYPH</name>
<evidence type="ECO:0000313" key="2">
    <source>
        <dbReference type="Proteomes" id="UP000232163"/>
    </source>
</evidence>
<reference evidence="2" key="1">
    <citation type="journal article" date="2017" name="Int J Environ Stud">
        <title>Does the Miocene-Pliocene relict legume Oxytropis triphylla form nitrogen-fixing nodules with a combination of bacterial strains?</title>
        <authorList>
            <person name="Safronova V."/>
            <person name="Belimov A."/>
            <person name="Sazanova A."/>
            <person name="Kuznetsova I."/>
            <person name="Popova J."/>
            <person name="Andronov E."/>
            <person name="Verkhozina A."/>
            <person name="Tikhonovich I."/>
        </authorList>
    </citation>
    <scope>NUCLEOTIDE SEQUENCE [LARGE SCALE GENOMIC DNA]</scope>
    <source>
        <strain evidence="2">Tri-38</strain>
    </source>
</reference>
<comment type="caution">
    <text evidence="1">The sequence shown here is derived from an EMBL/GenBank/DDBJ whole genome shotgun (WGS) entry which is preliminary data.</text>
</comment>
<evidence type="ECO:0000313" key="1">
    <source>
        <dbReference type="EMBL" id="PIO44976.1"/>
    </source>
</evidence>
<dbReference type="AlphaFoldDB" id="A0A2N9VZQ8"/>
<keyword evidence="2" id="KW-1185">Reference proteome</keyword>
<accession>A0A2N9VZQ8</accession>
<dbReference type="EMBL" id="MZMT01000025">
    <property type="protein sequence ID" value="PIO44976.1"/>
    <property type="molecule type" value="Genomic_DNA"/>
</dbReference>
<protein>
    <submittedName>
        <fullName evidence="1">Uncharacterized protein</fullName>
    </submittedName>
</protein>